<dbReference type="SUPFAM" id="SSF82171">
    <property type="entry name" value="DPP6 N-terminal domain-like"/>
    <property type="match status" value="1"/>
</dbReference>
<dbReference type="Pfam" id="PF00326">
    <property type="entry name" value="Peptidase_S9"/>
    <property type="match status" value="1"/>
</dbReference>
<dbReference type="PANTHER" id="PTHR11731:SF193">
    <property type="entry name" value="DIPEPTIDYL PEPTIDASE 9"/>
    <property type="match status" value="1"/>
</dbReference>
<feature type="domain" description="Peptidase S9 prolyl oligopeptidase catalytic" evidence="3">
    <location>
        <begin position="618"/>
        <end position="814"/>
    </location>
</feature>
<keyword evidence="6" id="KW-1185">Reference proteome</keyword>
<evidence type="ECO:0000313" key="6">
    <source>
        <dbReference type="Proteomes" id="UP000263900"/>
    </source>
</evidence>
<dbReference type="InterPro" id="IPR050278">
    <property type="entry name" value="Serine_Prot_S9B/DPPIV"/>
</dbReference>
<feature type="signal peptide" evidence="2">
    <location>
        <begin position="1"/>
        <end position="19"/>
    </location>
</feature>
<dbReference type="KEGG" id="pseg:D3H65_15165"/>
<dbReference type="SUPFAM" id="SSF53474">
    <property type="entry name" value="alpha/beta-Hydrolases"/>
    <property type="match status" value="1"/>
</dbReference>
<organism evidence="5 6">
    <name type="scientific">Paraflavitalea soli</name>
    <dbReference type="NCBI Taxonomy" id="2315862"/>
    <lineage>
        <taxon>Bacteria</taxon>
        <taxon>Pseudomonadati</taxon>
        <taxon>Bacteroidota</taxon>
        <taxon>Chitinophagia</taxon>
        <taxon>Chitinophagales</taxon>
        <taxon>Chitinophagaceae</taxon>
        <taxon>Paraflavitalea</taxon>
    </lineage>
</organism>
<evidence type="ECO:0000256" key="1">
    <source>
        <dbReference type="SAM" id="MobiDB-lite"/>
    </source>
</evidence>
<feature type="region of interest" description="Disordered" evidence="1">
    <location>
        <begin position="184"/>
        <end position="206"/>
    </location>
</feature>
<accession>A0A3B7MQC2</accession>
<evidence type="ECO:0000256" key="2">
    <source>
        <dbReference type="SAM" id="SignalP"/>
    </source>
</evidence>
<keyword evidence="2" id="KW-0732">Signal</keyword>
<dbReference type="InterPro" id="IPR002469">
    <property type="entry name" value="Peptidase_S9B_N"/>
</dbReference>
<dbReference type="PANTHER" id="PTHR11731">
    <property type="entry name" value="PROTEASE FAMILY S9B,C DIPEPTIDYL-PEPTIDASE IV-RELATED"/>
    <property type="match status" value="1"/>
</dbReference>
<dbReference type="Pfam" id="PF00930">
    <property type="entry name" value="DPPIV_N"/>
    <property type="match status" value="2"/>
</dbReference>
<dbReference type="Proteomes" id="UP000263900">
    <property type="component" value="Chromosome"/>
</dbReference>
<feature type="compositionally biased region" description="Gly residues" evidence="1">
    <location>
        <begin position="184"/>
        <end position="195"/>
    </location>
</feature>
<dbReference type="Gene3D" id="3.40.50.1820">
    <property type="entry name" value="alpha/beta hydrolase"/>
    <property type="match status" value="1"/>
</dbReference>
<dbReference type="OrthoDB" id="9812921at2"/>
<evidence type="ECO:0000259" key="4">
    <source>
        <dbReference type="Pfam" id="PF00930"/>
    </source>
</evidence>
<reference evidence="5 6" key="1">
    <citation type="submission" date="2018-09" db="EMBL/GenBank/DDBJ databases">
        <title>Genome sequencing of strain 6GH32-13.</title>
        <authorList>
            <person name="Weon H.-Y."/>
            <person name="Heo J."/>
            <person name="Kwon S.-W."/>
        </authorList>
    </citation>
    <scope>NUCLEOTIDE SEQUENCE [LARGE SCALE GENOMIC DNA]</scope>
    <source>
        <strain evidence="5 6">5GH32-13</strain>
    </source>
</reference>
<dbReference type="GO" id="GO:0008236">
    <property type="term" value="F:serine-type peptidase activity"/>
    <property type="evidence" value="ECO:0007669"/>
    <property type="project" value="InterPro"/>
</dbReference>
<gene>
    <name evidence="5" type="ORF">D3H65_15165</name>
</gene>
<dbReference type="EMBL" id="CP032157">
    <property type="protein sequence ID" value="AXY75240.1"/>
    <property type="molecule type" value="Genomic_DNA"/>
</dbReference>
<feature type="domain" description="Dipeptidylpeptidase IV N-terminal" evidence="4">
    <location>
        <begin position="99"/>
        <end position="173"/>
    </location>
</feature>
<feature type="chain" id="PRO_5017810440" evidence="2">
    <location>
        <begin position="20"/>
        <end position="815"/>
    </location>
</feature>
<dbReference type="AlphaFoldDB" id="A0A3B7MQC2"/>
<evidence type="ECO:0000259" key="3">
    <source>
        <dbReference type="Pfam" id="PF00326"/>
    </source>
</evidence>
<sequence>MRKSMLVPLALLMALSATSQTSPGTALTVEKIMRDPKWIGTSPSEPEWSWDSKYLLFSWNPEKAVSDSTWFITTTALTPQKTTWAFRQDLLDESSVRYNNKRTHYVFTRQGDVYLADVKTGLQRPVTLTTEFESNPLFSFNDNKIVYTRGNNVYAWDITTGTTTQLTNFQQGGVSAPVTVAPQRGGGQGGGGGFRGSRAAATGNPQEKWLQEEALDNSLVLQSRKEKRELADSMRKALPKEKTLRTISTEDKSLFGTAISADGRFISYRLIKTATGGKNTIVPNYVTESGFTEDIPGRTKVGTPQSTQEFFVFDTMKDTVFLVKTDSIPGIRDLPDYAKDYPATYAEKTKNPPVRPVSFQNASWSPNGAYAVVEIRSQDNKDRWLMLLDGPTGKLSLLDRQRDEAWIGGPGTSGFGSFNTGWIDAATFWFQSEATGYSHLYTINVQTKEKKALTSGKYEVQRAILSKDKKYFYLTTNEVHPGEQHFYRLPVNGGKAERITTMTGANQVTLSPDEKWLAILYSYSNKPWELYLQENKPGGKIRQITTAAQSEEFKAYAWKDPEVITFKAKDGAEVYARLFRPAQPHPSKPAVIFVHGAGYLQNAHKWWSSYFREFMFHNMLADQGYTVLDIDYRGSAGYGRDWRTGIYRHMGGKDLSDQVDGAKYLVEKLGVDPKHIGLYGGSYGGFITLMAMFNEPETFAAGGALRSVTDWAHYNHGYTANILNEPFNDSLAYQRSSPINFAAGLKGHLLMCHGMVDVNVHFQDIVRISQKLIELGKDNWELAVYPMEDHGFVEPSSWTDEYKRIYKLFETHLKK</sequence>
<dbReference type="InterPro" id="IPR029058">
    <property type="entry name" value="AB_hydrolase_fold"/>
</dbReference>
<dbReference type="GO" id="GO:0008239">
    <property type="term" value="F:dipeptidyl-peptidase activity"/>
    <property type="evidence" value="ECO:0007669"/>
    <property type="project" value="TreeGrafter"/>
</dbReference>
<dbReference type="RefSeq" id="WP_119051121.1">
    <property type="nucleotide sequence ID" value="NZ_CP032157.1"/>
</dbReference>
<dbReference type="Gene3D" id="2.140.10.30">
    <property type="entry name" value="Dipeptidylpeptidase IV, N-terminal domain"/>
    <property type="match status" value="2"/>
</dbReference>
<name>A0A3B7MQC2_9BACT</name>
<dbReference type="InterPro" id="IPR001375">
    <property type="entry name" value="Peptidase_S9_cat"/>
</dbReference>
<evidence type="ECO:0000313" key="5">
    <source>
        <dbReference type="EMBL" id="AXY75240.1"/>
    </source>
</evidence>
<protein>
    <submittedName>
        <fullName evidence="5">S9 family peptidase</fullName>
    </submittedName>
</protein>
<dbReference type="GO" id="GO:0006508">
    <property type="term" value="P:proteolysis"/>
    <property type="evidence" value="ECO:0007669"/>
    <property type="project" value="InterPro"/>
</dbReference>
<feature type="domain" description="Dipeptidylpeptidase IV N-terminal" evidence="4">
    <location>
        <begin position="359"/>
        <end position="528"/>
    </location>
</feature>
<proteinExistence type="predicted"/>